<feature type="region of interest" description="Disordered" evidence="1">
    <location>
        <begin position="315"/>
        <end position="407"/>
    </location>
</feature>
<sequence>MRQETMAPLGAGRRTMMTAAAVATTWQTAWTQVNAVETPLGSAEGDAKGDVGEEEPIAAMGDDVIGGELSSAVTPTSPHTPDAREDPNAEALVLVTEPPTAAPAIAQVAANEEEVASLTRNSVGELELNLDNATGNGEEDSPAPTHRAGTTETLTTEAPTTEALIEPLPQTTQAVAIVEVTTKPSLRTQDPAVISDAATNDAAETHAPGYLSQGSNPLALLALAGICCVFLLAWGRKRRSSGISTSGTPGGATKGPKVQYTQVPDEQPFSHSQDDDDEYCDDYEEDTFANDRDNWDDWEGNSTQAQVSQLNPFVAAPSAPRPMTPRQGNSSPRPLKLAQPLAAPPLQQQQQHAQPQEIAIASKGDLLPSSVESNSSSDSFEVVTDEAHAPPTSNRGATADTENESEGVDDLFSQFGMVPTFKKSAVVPPPPAATSTAPVSQPATASSVSTLPTAAEASALFAAEMDDELTAEDAADEWGEDDEWVKGI</sequence>
<reference evidence="2" key="1">
    <citation type="submission" date="2021-02" db="EMBL/GenBank/DDBJ databases">
        <authorList>
            <person name="Palmer J.M."/>
        </authorList>
    </citation>
    <scope>NUCLEOTIDE SEQUENCE</scope>
    <source>
        <strain evidence="2">SCRP734</strain>
    </source>
</reference>
<feature type="compositionally biased region" description="Low complexity" evidence="1">
    <location>
        <begin position="369"/>
        <end position="379"/>
    </location>
</feature>
<feature type="region of interest" description="Disordered" evidence="1">
    <location>
        <begin position="240"/>
        <end position="259"/>
    </location>
</feature>
<protein>
    <submittedName>
        <fullName evidence="2">Uncharacterized protein</fullName>
    </submittedName>
</protein>
<feature type="compositionally biased region" description="Low complexity" evidence="1">
    <location>
        <begin position="433"/>
        <end position="451"/>
    </location>
</feature>
<gene>
    <name evidence="2" type="ORF">PHYPSEUDO_002295</name>
</gene>
<dbReference type="EMBL" id="JAGDFM010000014">
    <property type="protein sequence ID" value="KAG7392071.1"/>
    <property type="molecule type" value="Genomic_DNA"/>
</dbReference>
<dbReference type="OrthoDB" id="168390at2759"/>
<comment type="caution">
    <text evidence="2">The sequence shown here is derived from an EMBL/GenBank/DDBJ whole genome shotgun (WGS) entry which is preliminary data.</text>
</comment>
<dbReference type="Proteomes" id="UP000694044">
    <property type="component" value="Unassembled WGS sequence"/>
</dbReference>
<keyword evidence="3" id="KW-1185">Reference proteome</keyword>
<evidence type="ECO:0000256" key="1">
    <source>
        <dbReference type="SAM" id="MobiDB-lite"/>
    </source>
</evidence>
<proteinExistence type="predicted"/>
<feature type="compositionally biased region" description="Low complexity" evidence="1">
    <location>
        <begin position="334"/>
        <end position="356"/>
    </location>
</feature>
<evidence type="ECO:0000313" key="2">
    <source>
        <dbReference type="EMBL" id="KAG7392071.1"/>
    </source>
</evidence>
<accession>A0A8T1WFV5</accession>
<organism evidence="2 3">
    <name type="scientific">Phytophthora pseudosyringae</name>
    <dbReference type="NCBI Taxonomy" id="221518"/>
    <lineage>
        <taxon>Eukaryota</taxon>
        <taxon>Sar</taxon>
        <taxon>Stramenopiles</taxon>
        <taxon>Oomycota</taxon>
        <taxon>Peronosporomycetes</taxon>
        <taxon>Peronosporales</taxon>
        <taxon>Peronosporaceae</taxon>
        <taxon>Phytophthora</taxon>
    </lineage>
</organism>
<name>A0A8T1WFV5_9STRA</name>
<dbReference type="AlphaFoldDB" id="A0A8T1WFV5"/>
<evidence type="ECO:0000313" key="3">
    <source>
        <dbReference type="Proteomes" id="UP000694044"/>
    </source>
</evidence>
<feature type="region of interest" description="Disordered" evidence="1">
    <location>
        <begin position="423"/>
        <end position="451"/>
    </location>
</feature>
<feature type="region of interest" description="Disordered" evidence="1">
    <location>
        <begin position="131"/>
        <end position="152"/>
    </location>
</feature>